<feature type="binding site" evidence="4">
    <location>
        <position position="13"/>
    </location>
    <ligand>
        <name>Mg(2+)</name>
        <dbReference type="ChEBI" id="CHEBI:18420"/>
    </ligand>
</feature>
<keyword evidence="1 3" id="KW-0547">Nucleotide-binding</keyword>
<evidence type="ECO:0000256" key="4">
    <source>
        <dbReference type="PIRSR" id="PIRSR606689-2"/>
    </source>
</evidence>
<dbReference type="Pfam" id="PF00025">
    <property type="entry name" value="Arf"/>
    <property type="match status" value="1"/>
</dbReference>
<evidence type="ECO:0008006" key="7">
    <source>
        <dbReference type="Google" id="ProtNLM"/>
    </source>
</evidence>
<sequence>MCLCLGPIKSGKTLLLKNLRGDSIDEANSTVQTNGINLFNVRNSDGHFELVIREIGGSMAPIWRHHLDRVYKVIYVVDTSNLCQISAAGVLLYSLLVEPKLALAKFALILTKMDLSYRQMRNEALLMLNFSRLQKEVRQEITVIEASGVTGQGVDKLREWLFDPVTLANASRR</sequence>
<evidence type="ECO:0000256" key="1">
    <source>
        <dbReference type="ARBA" id="ARBA00022741"/>
    </source>
</evidence>
<dbReference type="PANTHER" id="PTHR46688:SF1">
    <property type="entry name" value="ADP-RIBOSYLATION FACTOR-LIKE PROTEIN 16"/>
    <property type="match status" value="1"/>
</dbReference>
<feature type="binding site" evidence="3">
    <location>
        <position position="57"/>
    </location>
    <ligand>
        <name>GTP</name>
        <dbReference type="ChEBI" id="CHEBI:37565"/>
    </ligand>
</feature>
<gene>
    <name evidence="5" type="ORF">TSAR_009178</name>
</gene>
<dbReference type="InterPro" id="IPR006689">
    <property type="entry name" value="Small_GTPase_ARF/SAR"/>
</dbReference>
<dbReference type="Proteomes" id="UP000215335">
    <property type="component" value="Unassembled WGS sequence"/>
</dbReference>
<accession>A0A232F680</accession>
<comment type="caution">
    <text evidence="5">The sequence shown here is derived from an EMBL/GenBank/DDBJ whole genome shotgun (WGS) entry which is preliminary data.</text>
</comment>
<reference evidence="5 6" key="1">
    <citation type="journal article" date="2017" name="Curr. Biol.">
        <title>The Evolution of Venom by Co-option of Single-Copy Genes.</title>
        <authorList>
            <person name="Martinson E.O."/>
            <person name="Mrinalini"/>
            <person name="Kelkar Y.D."/>
            <person name="Chang C.H."/>
            <person name="Werren J.H."/>
        </authorList>
    </citation>
    <scope>NUCLEOTIDE SEQUENCE [LARGE SCALE GENOMIC DNA]</scope>
    <source>
        <strain evidence="5 6">Alberta</strain>
        <tissue evidence="5">Whole body</tissue>
    </source>
</reference>
<evidence type="ECO:0000256" key="2">
    <source>
        <dbReference type="ARBA" id="ARBA00023134"/>
    </source>
</evidence>
<dbReference type="OrthoDB" id="365445at2759"/>
<dbReference type="GO" id="GO:0046872">
    <property type="term" value="F:metal ion binding"/>
    <property type="evidence" value="ECO:0007669"/>
    <property type="project" value="UniProtKB-KW"/>
</dbReference>
<dbReference type="GO" id="GO:0005525">
    <property type="term" value="F:GTP binding"/>
    <property type="evidence" value="ECO:0007669"/>
    <property type="project" value="UniProtKB-KW"/>
</dbReference>
<feature type="binding site" evidence="3">
    <location>
        <begin position="6"/>
        <end position="13"/>
    </location>
    <ligand>
        <name>GTP</name>
        <dbReference type="ChEBI" id="CHEBI:37565"/>
    </ligand>
</feature>
<dbReference type="Gene3D" id="3.40.50.300">
    <property type="entry name" value="P-loop containing nucleotide triphosphate hydrolases"/>
    <property type="match status" value="1"/>
</dbReference>
<dbReference type="AlphaFoldDB" id="A0A232F680"/>
<protein>
    <recommendedName>
        <fullName evidence="7">ADP-ribosylation factor-like protein 16</fullName>
    </recommendedName>
</protein>
<dbReference type="EMBL" id="NNAY01000904">
    <property type="protein sequence ID" value="OXU26000.1"/>
    <property type="molecule type" value="Genomic_DNA"/>
</dbReference>
<keyword evidence="2 3" id="KW-0342">GTP-binding</keyword>
<organism evidence="5 6">
    <name type="scientific">Trichomalopsis sarcophagae</name>
    <dbReference type="NCBI Taxonomy" id="543379"/>
    <lineage>
        <taxon>Eukaryota</taxon>
        <taxon>Metazoa</taxon>
        <taxon>Ecdysozoa</taxon>
        <taxon>Arthropoda</taxon>
        <taxon>Hexapoda</taxon>
        <taxon>Insecta</taxon>
        <taxon>Pterygota</taxon>
        <taxon>Neoptera</taxon>
        <taxon>Endopterygota</taxon>
        <taxon>Hymenoptera</taxon>
        <taxon>Apocrita</taxon>
        <taxon>Proctotrupomorpha</taxon>
        <taxon>Chalcidoidea</taxon>
        <taxon>Pteromalidae</taxon>
        <taxon>Pteromalinae</taxon>
        <taxon>Trichomalopsis</taxon>
    </lineage>
</organism>
<proteinExistence type="predicted"/>
<dbReference type="STRING" id="543379.A0A232F680"/>
<feature type="binding site" evidence="4">
    <location>
        <position position="33"/>
    </location>
    <ligand>
        <name>Mg(2+)</name>
        <dbReference type="ChEBI" id="CHEBI:18420"/>
    </ligand>
</feature>
<keyword evidence="4" id="KW-0479">Metal-binding</keyword>
<dbReference type="InterPro" id="IPR027417">
    <property type="entry name" value="P-loop_NTPase"/>
</dbReference>
<evidence type="ECO:0000313" key="6">
    <source>
        <dbReference type="Proteomes" id="UP000215335"/>
    </source>
</evidence>
<name>A0A232F680_9HYME</name>
<keyword evidence="6" id="KW-1185">Reference proteome</keyword>
<dbReference type="SUPFAM" id="SSF52540">
    <property type="entry name" value="P-loop containing nucleoside triphosphate hydrolases"/>
    <property type="match status" value="1"/>
</dbReference>
<evidence type="ECO:0000313" key="5">
    <source>
        <dbReference type="EMBL" id="OXU26000.1"/>
    </source>
</evidence>
<dbReference type="GO" id="GO:0003924">
    <property type="term" value="F:GTPase activity"/>
    <property type="evidence" value="ECO:0007669"/>
    <property type="project" value="InterPro"/>
</dbReference>
<dbReference type="PANTHER" id="PTHR46688">
    <property type="entry name" value="ADP-RIBOSYLATION FACTOR-LIKE PROTEIN 16"/>
    <property type="match status" value="1"/>
</dbReference>
<evidence type="ECO:0000256" key="3">
    <source>
        <dbReference type="PIRSR" id="PIRSR606689-1"/>
    </source>
</evidence>
<keyword evidence="4" id="KW-0460">Magnesium</keyword>